<dbReference type="SUPFAM" id="SSF46626">
    <property type="entry name" value="Cytochrome c"/>
    <property type="match status" value="1"/>
</dbReference>
<feature type="compositionally biased region" description="Basic and acidic residues" evidence="1">
    <location>
        <begin position="341"/>
        <end position="353"/>
    </location>
</feature>
<dbReference type="InterPro" id="IPR036909">
    <property type="entry name" value="Cyt_c-like_dom_sf"/>
</dbReference>
<evidence type="ECO:0000259" key="3">
    <source>
        <dbReference type="Pfam" id="PF07587"/>
    </source>
</evidence>
<accession>A0A518DSV7</accession>
<organism evidence="5 6">
    <name type="scientific">Lignipirellula cremea</name>
    <dbReference type="NCBI Taxonomy" id="2528010"/>
    <lineage>
        <taxon>Bacteria</taxon>
        <taxon>Pseudomonadati</taxon>
        <taxon>Planctomycetota</taxon>
        <taxon>Planctomycetia</taxon>
        <taxon>Pirellulales</taxon>
        <taxon>Pirellulaceae</taxon>
        <taxon>Lignipirellula</taxon>
    </lineage>
</organism>
<sequence>MLLSAFSTRLSRILSVQACFRRAASSGCLSLLVLACGLVSVPVVHGAGPGLPAAASQKVEFIRDIQPLLRRSCYSCHGVEEQEAGLRLDTKARALAGGEGGPVIIAGKSDKSRLVLLLAGIDEDSGVMPPEGDGAPFTSEEVALVRAWIDQGADWPAEADRPLAERHWSFQPIVRPEAPAVKQQGWIKNGIDPFILARLEAEGIEPAIEADRSTLIRRLYLDLLGLPPQPAEVEQFLSDKEDGAYERLVDRVLLSQHYGERWGRHWLDLARYADSDGYEKDRPRPHAWRYRDWVIAALNADMPFDQFTIAQVAGDLLPDADREMKTATGFHRNTLHNTEGGTDKEEDRSKKTVDRTNTTGAIWLGLTVGCAECHTHKYDPLTHHEYYSLYAFFNNIDELDLDMAPAAELARYQTDKAAFDAEQKKLDAAAAQYVKKELPAAQQAWEAAQANDLDNLLDQGDADGPTSDGKPADAKPADKKPAGNKGVVVPENVELALAVTAADRTELQRNVIRDYYLTIDPPLLALKKAAEAHKSKAPKAPTAKAQAVVERSTPREAYIHLRGNFLDHGAAVTAATPAWLPPLQPRGEQADRLDLARWIVSPENPLTARVTVNRIWQRYFGRGLAPNPDDLGAQGDPPSHPLLLDWLADEFRTDWSLKHVHRLIVTSAVYRQSSAARPELDDLDPLNTLLARQSRRRVEAEVIRDLALASSGLLAPQIGGPSVHPPQPQEYSTLTYAGSARWKDSEGSDRFRRGLYTFFQRTSPYPMLMTFDSPDSTVCTAQRATSNTPLQALTLWNDRVFFEAAQALGRRIVRKVPGVPKSGEKEAAAVADRRLEEAYLACFARRPNDAERSAWRDFRTAQLAVLADQPTVKELLGPEPTPEGCDPQELAFWVLASRTLMNLDEFVTKE</sequence>
<dbReference type="InterPro" id="IPR011429">
    <property type="entry name" value="Cyt_c_Planctomycete-type"/>
</dbReference>
<dbReference type="RefSeq" id="WP_145053712.1">
    <property type="nucleotide sequence ID" value="NZ_CP036433.1"/>
</dbReference>
<gene>
    <name evidence="5" type="ORF">Pla8534_27300</name>
</gene>
<evidence type="ECO:0000313" key="5">
    <source>
        <dbReference type="EMBL" id="QDU94922.1"/>
    </source>
</evidence>
<dbReference type="Proteomes" id="UP000317648">
    <property type="component" value="Chromosome"/>
</dbReference>
<dbReference type="KEGG" id="lcre:Pla8534_27300"/>
<protein>
    <submittedName>
        <fullName evidence="5">Planctomycete cytochrome C</fullName>
    </submittedName>
</protein>
<dbReference type="AlphaFoldDB" id="A0A518DSV7"/>
<dbReference type="Pfam" id="PF07583">
    <property type="entry name" value="PSCyt2"/>
    <property type="match status" value="1"/>
</dbReference>
<evidence type="ECO:0000313" key="6">
    <source>
        <dbReference type="Proteomes" id="UP000317648"/>
    </source>
</evidence>
<dbReference type="InterPro" id="IPR011444">
    <property type="entry name" value="DUF1549"/>
</dbReference>
<dbReference type="Pfam" id="PF07635">
    <property type="entry name" value="PSCyt1"/>
    <property type="match status" value="1"/>
</dbReference>
<keyword evidence="6" id="KW-1185">Reference proteome</keyword>
<feature type="region of interest" description="Disordered" evidence="1">
    <location>
        <begin position="455"/>
        <end position="486"/>
    </location>
</feature>
<evidence type="ECO:0000259" key="4">
    <source>
        <dbReference type="Pfam" id="PF07635"/>
    </source>
</evidence>
<dbReference type="OrthoDB" id="127107at2"/>
<evidence type="ECO:0000256" key="1">
    <source>
        <dbReference type="SAM" id="MobiDB-lite"/>
    </source>
</evidence>
<feature type="domain" description="DUF1553" evidence="3">
    <location>
        <begin position="591"/>
        <end position="857"/>
    </location>
</feature>
<proteinExistence type="predicted"/>
<evidence type="ECO:0000259" key="2">
    <source>
        <dbReference type="Pfam" id="PF07583"/>
    </source>
</evidence>
<dbReference type="GO" id="GO:0020037">
    <property type="term" value="F:heme binding"/>
    <property type="evidence" value="ECO:0007669"/>
    <property type="project" value="InterPro"/>
</dbReference>
<dbReference type="PANTHER" id="PTHR35889">
    <property type="entry name" value="CYCLOINULO-OLIGOSACCHARIDE FRUCTANOTRANSFERASE-RELATED"/>
    <property type="match status" value="1"/>
</dbReference>
<dbReference type="GO" id="GO:0009055">
    <property type="term" value="F:electron transfer activity"/>
    <property type="evidence" value="ECO:0007669"/>
    <property type="project" value="InterPro"/>
</dbReference>
<feature type="region of interest" description="Disordered" evidence="1">
    <location>
        <begin position="331"/>
        <end position="353"/>
    </location>
</feature>
<feature type="domain" description="Cytochrome C Planctomycete-type" evidence="4">
    <location>
        <begin position="73"/>
        <end position="132"/>
    </location>
</feature>
<reference evidence="5 6" key="1">
    <citation type="submission" date="2019-02" db="EMBL/GenBank/DDBJ databases">
        <title>Deep-cultivation of Planctomycetes and their phenomic and genomic characterization uncovers novel biology.</title>
        <authorList>
            <person name="Wiegand S."/>
            <person name="Jogler M."/>
            <person name="Boedeker C."/>
            <person name="Pinto D."/>
            <person name="Vollmers J."/>
            <person name="Rivas-Marin E."/>
            <person name="Kohn T."/>
            <person name="Peeters S.H."/>
            <person name="Heuer A."/>
            <person name="Rast P."/>
            <person name="Oberbeckmann S."/>
            <person name="Bunk B."/>
            <person name="Jeske O."/>
            <person name="Meyerdierks A."/>
            <person name="Storesund J.E."/>
            <person name="Kallscheuer N."/>
            <person name="Luecker S."/>
            <person name="Lage O.M."/>
            <person name="Pohl T."/>
            <person name="Merkel B.J."/>
            <person name="Hornburger P."/>
            <person name="Mueller R.-W."/>
            <person name="Bruemmer F."/>
            <person name="Labrenz M."/>
            <person name="Spormann A.M."/>
            <person name="Op den Camp H."/>
            <person name="Overmann J."/>
            <person name="Amann R."/>
            <person name="Jetten M.S.M."/>
            <person name="Mascher T."/>
            <person name="Medema M.H."/>
            <person name="Devos D.P."/>
            <person name="Kaster A.-K."/>
            <person name="Ovreas L."/>
            <person name="Rohde M."/>
            <person name="Galperin M.Y."/>
            <person name="Jogler C."/>
        </authorList>
    </citation>
    <scope>NUCLEOTIDE SEQUENCE [LARGE SCALE GENOMIC DNA]</scope>
    <source>
        <strain evidence="5 6">Pla85_3_4</strain>
    </source>
</reference>
<dbReference type="PANTHER" id="PTHR35889:SF3">
    <property type="entry name" value="F-BOX DOMAIN-CONTAINING PROTEIN"/>
    <property type="match status" value="1"/>
</dbReference>
<name>A0A518DSV7_9BACT</name>
<feature type="domain" description="DUF1549" evidence="2">
    <location>
        <begin position="191"/>
        <end position="397"/>
    </location>
</feature>
<dbReference type="EMBL" id="CP036433">
    <property type="protein sequence ID" value="QDU94922.1"/>
    <property type="molecule type" value="Genomic_DNA"/>
</dbReference>
<dbReference type="Pfam" id="PF07587">
    <property type="entry name" value="PSD1"/>
    <property type="match status" value="1"/>
</dbReference>
<dbReference type="InterPro" id="IPR022655">
    <property type="entry name" value="DUF1553"/>
</dbReference>
<feature type="compositionally biased region" description="Basic and acidic residues" evidence="1">
    <location>
        <begin position="470"/>
        <end position="481"/>
    </location>
</feature>